<dbReference type="AlphaFoldDB" id="A0A7W9NJT2"/>
<dbReference type="EMBL" id="JACHIR010000001">
    <property type="protein sequence ID" value="MBB5894488.1"/>
    <property type="molecule type" value="Genomic_DNA"/>
</dbReference>
<dbReference type="RefSeq" id="WP_184866408.1">
    <property type="nucleotide sequence ID" value="NZ_BAAAWY010000005.1"/>
</dbReference>
<comment type="caution">
    <text evidence="3">The sequence shown here is derived from an EMBL/GenBank/DDBJ whole genome shotgun (WGS) entry which is preliminary data.</text>
</comment>
<dbReference type="CDD" id="cd08900">
    <property type="entry name" value="SRPBCC_CalC_Aha1-like_7"/>
    <property type="match status" value="1"/>
</dbReference>
<dbReference type="Gene3D" id="3.30.530.20">
    <property type="match status" value="1"/>
</dbReference>
<dbReference type="Proteomes" id="UP000585638">
    <property type="component" value="Unassembled WGS sequence"/>
</dbReference>
<dbReference type="InterPro" id="IPR023393">
    <property type="entry name" value="START-like_dom_sf"/>
</dbReference>
<comment type="similarity">
    <text evidence="1">Belongs to the AHA1 family.</text>
</comment>
<accession>A0A7W9NJT2</accession>
<dbReference type="Pfam" id="PF08327">
    <property type="entry name" value="AHSA1"/>
    <property type="match status" value="1"/>
</dbReference>
<dbReference type="SUPFAM" id="SSF55961">
    <property type="entry name" value="Bet v1-like"/>
    <property type="match status" value="1"/>
</dbReference>
<evidence type="ECO:0000313" key="4">
    <source>
        <dbReference type="Proteomes" id="UP000585638"/>
    </source>
</evidence>
<proteinExistence type="inferred from homology"/>
<sequence length="140" mass="15545">MTVKHSTFTIDRNYPQPPGKVFAAWADPAVKASWLMAPGHHHELDFRVGGREVASGGQLRFEATYRDIVDGKRIVYCATLHDGDKLSTVSQTTVEFIADGEGTRLVLAEQGAYLDDMEQPEWREQGVNSQLDTLAKLLAE</sequence>
<evidence type="ECO:0000313" key="3">
    <source>
        <dbReference type="EMBL" id="MBB5894488.1"/>
    </source>
</evidence>
<protein>
    <submittedName>
        <fullName evidence="3">Uncharacterized protein YndB with AHSA1/START domain</fullName>
    </submittedName>
</protein>
<evidence type="ECO:0000256" key="1">
    <source>
        <dbReference type="ARBA" id="ARBA00006817"/>
    </source>
</evidence>
<gene>
    <name evidence="3" type="ORF">BJ998_005684</name>
</gene>
<feature type="domain" description="Activator of Hsp90 ATPase homologue 1/2-like C-terminal" evidence="2">
    <location>
        <begin position="17"/>
        <end position="138"/>
    </location>
</feature>
<name>A0A7W9NJT2_9PSEU</name>
<organism evidence="3 4">
    <name type="scientific">Kutzneria kofuensis</name>
    <dbReference type="NCBI Taxonomy" id="103725"/>
    <lineage>
        <taxon>Bacteria</taxon>
        <taxon>Bacillati</taxon>
        <taxon>Actinomycetota</taxon>
        <taxon>Actinomycetes</taxon>
        <taxon>Pseudonocardiales</taxon>
        <taxon>Pseudonocardiaceae</taxon>
        <taxon>Kutzneria</taxon>
    </lineage>
</organism>
<reference evidence="3 4" key="1">
    <citation type="submission" date="2020-08" db="EMBL/GenBank/DDBJ databases">
        <title>Sequencing the genomes of 1000 actinobacteria strains.</title>
        <authorList>
            <person name="Klenk H.-P."/>
        </authorList>
    </citation>
    <scope>NUCLEOTIDE SEQUENCE [LARGE SCALE GENOMIC DNA]</scope>
    <source>
        <strain evidence="3 4">DSM 43851</strain>
    </source>
</reference>
<evidence type="ECO:0000259" key="2">
    <source>
        <dbReference type="Pfam" id="PF08327"/>
    </source>
</evidence>
<keyword evidence="4" id="KW-1185">Reference proteome</keyword>
<dbReference type="InterPro" id="IPR013538">
    <property type="entry name" value="ASHA1/2-like_C"/>
</dbReference>